<dbReference type="AlphaFoldDB" id="A0A3E1NED4"/>
<comment type="caution">
    <text evidence="4">The sequence shown here is derived from an EMBL/GenBank/DDBJ whole genome shotgun (WGS) entry which is preliminary data.</text>
</comment>
<proteinExistence type="predicted"/>
<keyword evidence="1" id="KW-0472">Membrane</keyword>
<sequence>MKPPLAKALAMGIIAGMRAFSAPAALCYAMKGKKDPNSKLVHFFCSSRTAIAFTALAAGEMCGDKIPGIPNRTDAPGLAGRAVAGGIAGATLYTAAGQKAFTGALIGGAAAIAATFASFYLRKAIGENCRVPDAACGLAEDALVVTTAALTAK</sequence>
<feature type="transmembrane region" description="Helical" evidence="1">
    <location>
        <begin position="78"/>
        <end position="95"/>
    </location>
</feature>
<evidence type="ECO:0000313" key="4">
    <source>
        <dbReference type="EMBL" id="RFM26345.1"/>
    </source>
</evidence>
<feature type="signal peptide" evidence="2">
    <location>
        <begin position="1"/>
        <end position="24"/>
    </location>
</feature>
<gene>
    <name evidence="4" type="ORF">DXN05_20775</name>
</gene>
<dbReference type="Pfam" id="PF13548">
    <property type="entry name" value="DUF4126"/>
    <property type="match status" value="1"/>
</dbReference>
<keyword evidence="5" id="KW-1185">Reference proteome</keyword>
<feature type="transmembrane region" description="Helical" evidence="1">
    <location>
        <begin position="101"/>
        <end position="121"/>
    </location>
</feature>
<dbReference type="EMBL" id="QTJU01000010">
    <property type="protein sequence ID" value="RFM26345.1"/>
    <property type="molecule type" value="Genomic_DNA"/>
</dbReference>
<feature type="chain" id="PRO_5017704744" evidence="2">
    <location>
        <begin position="25"/>
        <end position="153"/>
    </location>
</feature>
<accession>A0A3E1NED4</accession>
<dbReference type="Proteomes" id="UP000261284">
    <property type="component" value="Unassembled WGS sequence"/>
</dbReference>
<dbReference type="OrthoDB" id="9812409at2"/>
<evidence type="ECO:0000259" key="3">
    <source>
        <dbReference type="Pfam" id="PF13548"/>
    </source>
</evidence>
<keyword evidence="1" id="KW-0812">Transmembrane</keyword>
<keyword evidence="2" id="KW-0732">Signal</keyword>
<evidence type="ECO:0000313" key="5">
    <source>
        <dbReference type="Proteomes" id="UP000261284"/>
    </source>
</evidence>
<dbReference type="InterPro" id="IPR025196">
    <property type="entry name" value="DUF4126"/>
</dbReference>
<protein>
    <submittedName>
        <fullName evidence="4">DUF4126 family protein</fullName>
    </submittedName>
</protein>
<keyword evidence="1" id="KW-1133">Transmembrane helix</keyword>
<evidence type="ECO:0000256" key="2">
    <source>
        <dbReference type="SAM" id="SignalP"/>
    </source>
</evidence>
<feature type="domain" description="DUF4126" evidence="3">
    <location>
        <begin position="6"/>
        <end position="149"/>
    </location>
</feature>
<organism evidence="4 5">
    <name type="scientific">Deminuibacter soli</name>
    <dbReference type="NCBI Taxonomy" id="2291815"/>
    <lineage>
        <taxon>Bacteria</taxon>
        <taxon>Pseudomonadati</taxon>
        <taxon>Bacteroidota</taxon>
        <taxon>Chitinophagia</taxon>
        <taxon>Chitinophagales</taxon>
        <taxon>Chitinophagaceae</taxon>
        <taxon>Deminuibacter</taxon>
    </lineage>
</organism>
<name>A0A3E1NED4_9BACT</name>
<evidence type="ECO:0000256" key="1">
    <source>
        <dbReference type="SAM" id="Phobius"/>
    </source>
</evidence>
<reference evidence="4 5" key="1">
    <citation type="submission" date="2018-08" db="EMBL/GenBank/DDBJ databases">
        <title>Chitinophagaceae sp. K23C18032701, a novel bacterium isolated from forest soil.</title>
        <authorList>
            <person name="Wang C."/>
        </authorList>
    </citation>
    <scope>NUCLEOTIDE SEQUENCE [LARGE SCALE GENOMIC DNA]</scope>
    <source>
        <strain evidence="4 5">K23C18032701</strain>
    </source>
</reference>
<dbReference type="RefSeq" id="WP_116849217.1">
    <property type="nucleotide sequence ID" value="NZ_QTJU01000010.1"/>
</dbReference>